<evidence type="ECO:0000313" key="4">
    <source>
        <dbReference type="Proteomes" id="UP000095300"/>
    </source>
</evidence>
<dbReference type="VEuPathDB" id="VectorBase:SCAU014048"/>
<protein>
    <recommendedName>
        <fullName evidence="2">MADF domain-containing protein</fullName>
    </recommendedName>
</protein>
<dbReference type="KEGG" id="scac:106081615"/>
<organism evidence="3 4">
    <name type="scientific">Stomoxys calcitrans</name>
    <name type="common">Stable fly</name>
    <name type="synonym">Conops calcitrans</name>
    <dbReference type="NCBI Taxonomy" id="35570"/>
    <lineage>
        <taxon>Eukaryota</taxon>
        <taxon>Metazoa</taxon>
        <taxon>Ecdysozoa</taxon>
        <taxon>Arthropoda</taxon>
        <taxon>Hexapoda</taxon>
        <taxon>Insecta</taxon>
        <taxon>Pterygota</taxon>
        <taxon>Neoptera</taxon>
        <taxon>Endopterygota</taxon>
        <taxon>Diptera</taxon>
        <taxon>Brachycera</taxon>
        <taxon>Muscomorpha</taxon>
        <taxon>Muscoidea</taxon>
        <taxon>Muscidae</taxon>
        <taxon>Stomoxys</taxon>
    </lineage>
</organism>
<evidence type="ECO:0000256" key="1">
    <source>
        <dbReference type="SAM" id="MobiDB-lite"/>
    </source>
</evidence>
<dbReference type="AlphaFoldDB" id="A0A1I8Q5D1"/>
<sequence length="247" mass="29019">MSVLVKRKRGRPRLSETKIINNIDGNLIEEVKKFPILYDRDHPDYRNKALANRHWRLIANILNSSESVVKNRMIQLRNRFNVEKRRVDVLADGSIVSNWPLYDSLAFLIEFTKKRRHYLMQPKIQMNNTSSDEEDNESRNDYATNDNVNNTQRPAHIPLRENIVEEPNTPPPPINRRISIESEEQYNKKFKAFGEFLASSLIEMSEMQALHLVKKFTSDLVEYSKLEEVNRVSNEHHSVNGEEYLLN</sequence>
<evidence type="ECO:0000259" key="2">
    <source>
        <dbReference type="PROSITE" id="PS51029"/>
    </source>
</evidence>
<name>A0A1I8Q5D1_STOCA</name>
<reference evidence="3" key="1">
    <citation type="submission" date="2020-05" db="UniProtKB">
        <authorList>
            <consortium name="EnsemblMetazoa"/>
        </authorList>
    </citation>
    <scope>IDENTIFICATION</scope>
    <source>
        <strain evidence="3">USDA</strain>
    </source>
</reference>
<feature type="compositionally biased region" description="Polar residues" evidence="1">
    <location>
        <begin position="141"/>
        <end position="153"/>
    </location>
</feature>
<dbReference type="PROSITE" id="PS51029">
    <property type="entry name" value="MADF"/>
    <property type="match status" value="1"/>
</dbReference>
<dbReference type="PANTHER" id="PTHR12243">
    <property type="entry name" value="MADF DOMAIN TRANSCRIPTION FACTOR"/>
    <property type="match status" value="1"/>
</dbReference>
<dbReference type="EnsemblMetazoa" id="SCAU014048-RB">
    <property type="protein sequence ID" value="SCAU014048-PB"/>
    <property type="gene ID" value="SCAU014048"/>
</dbReference>
<dbReference type="Pfam" id="PF10545">
    <property type="entry name" value="MADF_DNA_bdg"/>
    <property type="match status" value="1"/>
</dbReference>
<gene>
    <name evidence="3" type="primary">106081615</name>
</gene>
<accession>A0A1I8Q5D1</accession>
<dbReference type="PANTHER" id="PTHR12243:SF67">
    <property type="entry name" value="COREPRESSOR OF PANGOLIN, ISOFORM A-RELATED"/>
    <property type="match status" value="1"/>
</dbReference>
<evidence type="ECO:0000313" key="3">
    <source>
        <dbReference type="EnsemblMetazoa" id="SCAU014048-PB"/>
    </source>
</evidence>
<keyword evidence="4" id="KW-1185">Reference proteome</keyword>
<proteinExistence type="predicted"/>
<dbReference type="GO" id="GO:0005667">
    <property type="term" value="C:transcription regulator complex"/>
    <property type="evidence" value="ECO:0007669"/>
    <property type="project" value="TreeGrafter"/>
</dbReference>
<dbReference type="InterPro" id="IPR039353">
    <property type="entry name" value="TF_Adf1"/>
</dbReference>
<dbReference type="OrthoDB" id="7408914at2759"/>
<dbReference type="InterPro" id="IPR006578">
    <property type="entry name" value="MADF-dom"/>
</dbReference>
<feature type="domain" description="MADF" evidence="2">
    <location>
        <begin position="26"/>
        <end position="113"/>
    </location>
</feature>
<feature type="region of interest" description="Disordered" evidence="1">
    <location>
        <begin position="125"/>
        <end position="153"/>
    </location>
</feature>
<dbReference type="GO" id="GO:0006357">
    <property type="term" value="P:regulation of transcription by RNA polymerase II"/>
    <property type="evidence" value="ECO:0007669"/>
    <property type="project" value="TreeGrafter"/>
</dbReference>
<dbReference type="Proteomes" id="UP000095300">
    <property type="component" value="Unassembled WGS sequence"/>
</dbReference>
<dbReference type="SMART" id="SM00595">
    <property type="entry name" value="MADF"/>
    <property type="match status" value="1"/>
</dbReference>
<dbReference type="GO" id="GO:0005634">
    <property type="term" value="C:nucleus"/>
    <property type="evidence" value="ECO:0007669"/>
    <property type="project" value="TreeGrafter"/>
</dbReference>